<proteinExistence type="predicted"/>
<evidence type="ECO:0000313" key="2">
    <source>
        <dbReference type="EMBL" id="MFC4677216.1"/>
    </source>
</evidence>
<organism evidence="2 3">
    <name type="scientific">Dysgonomonas termitidis</name>
    <dbReference type="NCBI Taxonomy" id="1516126"/>
    <lineage>
        <taxon>Bacteria</taxon>
        <taxon>Pseudomonadati</taxon>
        <taxon>Bacteroidota</taxon>
        <taxon>Bacteroidia</taxon>
        <taxon>Bacteroidales</taxon>
        <taxon>Dysgonomonadaceae</taxon>
        <taxon>Dysgonomonas</taxon>
    </lineage>
</organism>
<dbReference type="Gene3D" id="2.60.40.3690">
    <property type="match status" value="1"/>
</dbReference>
<name>A0ABV9L4L0_9BACT</name>
<protein>
    <submittedName>
        <fullName evidence="2">BACON domain-containing protein</fullName>
    </submittedName>
</protein>
<feature type="non-terminal residue" evidence="2">
    <location>
        <position position="1"/>
    </location>
</feature>
<dbReference type="Gene3D" id="2.60.40.10">
    <property type="entry name" value="Immunoglobulins"/>
    <property type="match status" value="1"/>
</dbReference>
<reference evidence="3" key="1">
    <citation type="journal article" date="2019" name="Int. J. Syst. Evol. Microbiol.">
        <title>The Global Catalogue of Microorganisms (GCM) 10K type strain sequencing project: providing services to taxonomists for standard genome sequencing and annotation.</title>
        <authorList>
            <consortium name="The Broad Institute Genomics Platform"/>
            <consortium name="The Broad Institute Genome Sequencing Center for Infectious Disease"/>
            <person name="Wu L."/>
            <person name="Ma J."/>
        </authorList>
    </citation>
    <scope>NUCLEOTIDE SEQUENCE [LARGE SCALE GENOMIC DNA]</scope>
    <source>
        <strain evidence="3">CCUG 66188</strain>
    </source>
</reference>
<dbReference type="Proteomes" id="UP001596023">
    <property type="component" value="Unassembled WGS sequence"/>
</dbReference>
<evidence type="ECO:0000259" key="1">
    <source>
        <dbReference type="Pfam" id="PF13004"/>
    </source>
</evidence>
<comment type="caution">
    <text evidence="2">The sequence shown here is derived from an EMBL/GenBank/DDBJ whole genome shotgun (WGS) entry which is preliminary data.</text>
</comment>
<keyword evidence="3" id="KW-1185">Reference proteome</keyword>
<gene>
    <name evidence="2" type="ORF">ACFO6W_26405</name>
</gene>
<dbReference type="Pfam" id="PF13004">
    <property type="entry name" value="BACON"/>
    <property type="match status" value="1"/>
</dbReference>
<evidence type="ECO:0000313" key="3">
    <source>
        <dbReference type="Proteomes" id="UP001596023"/>
    </source>
</evidence>
<dbReference type="EMBL" id="JBHSGN010000229">
    <property type="protein sequence ID" value="MFC4677216.1"/>
    <property type="molecule type" value="Genomic_DNA"/>
</dbReference>
<dbReference type="InterPro" id="IPR013783">
    <property type="entry name" value="Ig-like_fold"/>
</dbReference>
<sequence length="489" mass="52433">GQWDTATPDYIPMTGEVIAGTTNGISIRQGQTFSGLNLVRMLARVDIVNSAAATFTLKDVMLYNFNKNGLLVNDDTQYGASPAQPNLPGAVQNATSPITYTGAAVSANMAGEIYAFEAAAPTTATISTQTAPRIIIRGTYNLVDYYYPVDFTYDGSVSGTTKGDFMPIVRNHRYTFTVSQVSGPGFATAAAALASTDVITNIDVQVFVIDENVTDVYWDAKNYLAVNAPDFSFGYEEVTDASTDNKITVKSTAAWTISCFEADGTTAPDGGWLSVDDPGGDANTMETVSVLLQENTGAAREGKIKIQSGNFTHVVTVTQSGDDRVKIDVGTIYGTGVGSFTISTALDPTPLPPGSYVPAGSVVYITATEANVNAMSFTILNDTLIDIYAPKYHIEFVPVDSRTFRLVDEPGRVTNPAVAAYEGYDYTYDDIPSPGFWTNTSAGGTYYWTIRPGRETKIVNGYKIGVLHRAVGKSSWTGLALDYVIITER</sequence>
<dbReference type="InterPro" id="IPR024361">
    <property type="entry name" value="BACON"/>
</dbReference>
<dbReference type="CDD" id="cd14948">
    <property type="entry name" value="BACON"/>
    <property type="match status" value="1"/>
</dbReference>
<accession>A0ABV9L4L0</accession>
<feature type="domain" description="BACON" evidence="1">
    <location>
        <begin position="265"/>
        <end position="320"/>
    </location>
</feature>
<dbReference type="RefSeq" id="WP_380002169.1">
    <property type="nucleotide sequence ID" value="NZ_JBHSGN010000229.1"/>
</dbReference>